<keyword evidence="3 7" id="KW-0347">Helicase</keyword>
<dbReference type="SMART" id="SM00487">
    <property type="entry name" value="DEXDc"/>
    <property type="match status" value="1"/>
</dbReference>
<evidence type="ECO:0000259" key="5">
    <source>
        <dbReference type="PROSITE" id="PS51192"/>
    </source>
</evidence>
<sequence length="876" mass="95742">MSSFASALSARMIRNVDFKKALGALQSAGAANTLPSNIARSQADPDIEALGKLLYCASVFAQSPVEGHVALAQAIAFNAMLVSKESSVLERCSSVLTELGNFPGLKYAELNFKSKLTSLAGMIQRHVVEHLNTINVHGENIALTDYQKGVWDSLEGGSSLAISAPTSAGKSFLVIEHLCRRAVSTSGFTFVYIAPTRALLSEVHMKIKARLASDPEIRVTDIPTFEQMSKQIFVLTQERFQVLLSTTSARIDLVVVDEAQNLSDGARGMILQDCIEQCVERYRRAHVVMLAPGAEGFKEALESLGLPEIREIATTVSPVLQNRIVVTKGASTSELNFKLLSPNGTASIGSLTCDVGMSTRESRLAAVALQLGHNGGSLVYAKTPTEAASLASSIAMGVTDPDSLGKNDDLVAFIKAHIHPKYHLIRMVEKGVAFHYGQMPALLREAIENAFRLGSIKFLVCTTTLFQGINLPARNVFIDTPARGRGDKQLLEPALLWNFAGRAGRMGKDIVGNVFLVDYDSWSDHPMDRFTKFTIKSALGEVITNNAHDVLKFLREDVFSAKPRDEGRKNAVASAGMLISKARQGSVQSFLERVAPELDILDSRLLCNASKAASERLELPLNVLNANWTLDLFALNGLMIFLKGSLADGSIEQMIPRHPADLGSKSFKYYRDIFNVIFKYIKGFEGNLGGYVSRIAIRWMEGKPYPVILKFEIEAKEVGIQKKRDIESMNVRTVKGYRAKSIKPLNPSKVIKDTFDTIEDVIRFQLVQMGKAYIDILAHIMTENGLSHRVPEIFDFALALELGVNTVTARAFLELGLSRIAAAELQRIVPNSELDSAAARQIILEFDGTAHTLSQVIIDEIAKVRAALLSSSVTAD</sequence>
<evidence type="ECO:0000256" key="3">
    <source>
        <dbReference type="ARBA" id="ARBA00022806"/>
    </source>
</evidence>
<dbReference type="GO" id="GO:0016787">
    <property type="term" value="F:hydrolase activity"/>
    <property type="evidence" value="ECO:0007669"/>
    <property type="project" value="UniProtKB-KW"/>
</dbReference>
<proteinExistence type="predicted"/>
<dbReference type="InterPro" id="IPR027417">
    <property type="entry name" value="P-loop_NTPase"/>
</dbReference>
<reference evidence="7 8" key="1">
    <citation type="submission" date="2015-07" db="EMBL/GenBank/DDBJ databases">
        <authorList>
            <person name="Noorani M."/>
        </authorList>
    </citation>
    <scope>NUCLEOTIDE SEQUENCE [LARGE SCALE GENOMIC DNA]</scope>
    <source>
        <strain evidence="7 8">0788_9</strain>
    </source>
</reference>
<dbReference type="GO" id="GO:0003676">
    <property type="term" value="F:nucleic acid binding"/>
    <property type="evidence" value="ECO:0007669"/>
    <property type="project" value="InterPro"/>
</dbReference>
<keyword evidence="4" id="KW-0067">ATP-binding</keyword>
<gene>
    <name evidence="7" type="ORF">ABJ99_1572</name>
</gene>
<dbReference type="Pfam" id="PF00271">
    <property type="entry name" value="Helicase_C"/>
    <property type="match status" value="1"/>
</dbReference>
<dbReference type="InterPro" id="IPR011545">
    <property type="entry name" value="DEAD/DEAH_box_helicase_dom"/>
</dbReference>
<dbReference type="PANTHER" id="PTHR47961:SF6">
    <property type="entry name" value="DNA-DIRECTED DNA POLYMERASE"/>
    <property type="match status" value="1"/>
</dbReference>
<evidence type="ECO:0000256" key="4">
    <source>
        <dbReference type="ARBA" id="ARBA00022840"/>
    </source>
</evidence>
<dbReference type="GO" id="GO:0005524">
    <property type="term" value="F:ATP binding"/>
    <property type="evidence" value="ECO:0007669"/>
    <property type="project" value="UniProtKB-KW"/>
</dbReference>
<evidence type="ECO:0000256" key="2">
    <source>
        <dbReference type="ARBA" id="ARBA00022801"/>
    </source>
</evidence>
<evidence type="ECO:0000313" key="8">
    <source>
        <dbReference type="Proteomes" id="UP000037891"/>
    </source>
</evidence>
<name>A0A0N0GFX3_PSESX</name>
<dbReference type="InterPro" id="IPR014001">
    <property type="entry name" value="Helicase_ATP-bd"/>
</dbReference>
<comment type="caution">
    <text evidence="7">The sequence shown here is derived from an EMBL/GenBank/DDBJ whole genome shotgun (WGS) entry which is preliminary data.</text>
</comment>
<evidence type="ECO:0000259" key="6">
    <source>
        <dbReference type="PROSITE" id="PS51194"/>
    </source>
</evidence>
<keyword evidence="2" id="KW-0378">Hydrolase</keyword>
<dbReference type="RefSeq" id="WP_054085217.1">
    <property type="nucleotide sequence ID" value="NZ_LGLN01000033.1"/>
</dbReference>
<dbReference type="Pfam" id="PF00270">
    <property type="entry name" value="DEAD"/>
    <property type="match status" value="1"/>
</dbReference>
<dbReference type="PROSITE" id="PS51192">
    <property type="entry name" value="HELICASE_ATP_BIND_1"/>
    <property type="match status" value="1"/>
</dbReference>
<protein>
    <submittedName>
        <fullName evidence="7">Dead/deah box helicase domain-containing protein</fullName>
    </submittedName>
</protein>
<dbReference type="PANTHER" id="PTHR47961">
    <property type="entry name" value="DNA POLYMERASE THETA, PUTATIVE (AFU_ORTHOLOGUE AFUA_1G05260)-RELATED"/>
    <property type="match status" value="1"/>
</dbReference>
<dbReference type="SUPFAM" id="SSF52540">
    <property type="entry name" value="P-loop containing nucleoside triphosphate hydrolases"/>
    <property type="match status" value="2"/>
</dbReference>
<dbReference type="PATRIC" id="fig|81035.3.peg.1706"/>
<keyword evidence="1" id="KW-0547">Nucleotide-binding</keyword>
<dbReference type="PROSITE" id="PS51194">
    <property type="entry name" value="HELICASE_CTER"/>
    <property type="match status" value="1"/>
</dbReference>
<dbReference type="Gene3D" id="3.40.50.300">
    <property type="entry name" value="P-loop containing nucleotide triphosphate hydrolases"/>
    <property type="match status" value="2"/>
</dbReference>
<dbReference type="GO" id="GO:0004386">
    <property type="term" value="F:helicase activity"/>
    <property type="evidence" value="ECO:0007669"/>
    <property type="project" value="UniProtKB-KW"/>
</dbReference>
<dbReference type="InterPro" id="IPR001650">
    <property type="entry name" value="Helicase_C-like"/>
</dbReference>
<evidence type="ECO:0000256" key="1">
    <source>
        <dbReference type="ARBA" id="ARBA00022741"/>
    </source>
</evidence>
<accession>A0A0N0GFX3</accession>
<feature type="domain" description="Helicase C-terminal" evidence="6">
    <location>
        <begin position="400"/>
        <end position="559"/>
    </location>
</feature>
<dbReference type="Proteomes" id="UP000037891">
    <property type="component" value="Unassembled WGS sequence"/>
</dbReference>
<evidence type="ECO:0000313" key="7">
    <source>
        <dbReference type="EMBL" id="KPC32720.1"/>
    </source>
</evidence>
<dbReference type="InterPro" id="IPR050474">
    <property type="entry name" value="Hel308_SKI2-like"/>
</dbReference>
<feature type="domain" description="Helicase ATP-binding" evidence="5">
    <location>
        <begin position="151"/>
        <end position="312"/>
    </location>
</feature>
<dbReference type="EMBL" id="LGLN01000033">
    <property type="protein sequence ID" value="KPC32720.1"/>
    <property type="molecule type" value="Genomic_DNA"/>
</dbReference>
<dbReference type="AlphaFoldDB" id="A0A0N0GFX3"/>
<dbReference type="SMART" id="SM00490">
    <property type="entry name" value="HELICc"/>
    <property type="match status" value="1"/>
</dbReference>
<reference evidence="7 8" key="2">
    <citation type="submission" date="2015-10" db="EMBL/GenBank/DDBJ databases">
        <title>Comparative genomics and high-throughput reverse genetic screens identify a new phytobacterial MAMP and an Arabidopsis receptor required for immune elicitation.</title>
        <authorList>
            <person name="Mott G.A."/>
            <person name="Thakur S."/>
            <person name="Wang P.W."/>
            <person name="Desveaux D."/>
            <person name="Guttman D.S."/>
        </authorList>
    </citation>
    <scope>NUCLEOTIDE SEQUENCE [LARGE SCALE GENOMIC DNA]</scope>
    <source>
        <strain evidence="7 8">0788_9</strain>
    </source>
</reference>
<organism evidence="7 8">
    <name type="scientific">Pseudomonas syringae pv. cilantro</name>
    <dbReference type="NCBI Taxonomy" id="81035"/>
    <lineage>
        <taxon>Bacteria</taxon>
        <taxon>Pseudomonadati</taxon>
        <taxon>Pseudomonadota</taxon>
        <taxon>Gammaproteobacteria</taxon>
        <taxon>Pseudomonadales</taxon>
        <taxon>Pseudomonadaceae</taxon>
        <taxon>Pseudomonas</taxon>
        <taxon>Pseudomonas syringae</taxon>
    </lineage>
</organism>